<organism evidence="6 7">
    <name type="scientific">Clostridium frigidicarnis</name>
    <dbReference type="NCBI Taxonomy" id="84698"/>
    <lineage>
        <taxon>Bacteria</taxon>
        <taxon>Bacillati</taxon>
        <taxon>Bacillota</taxon>
        <taxon>Clostridia</taxon>
        <taxon>Eubacteriales</taxon>
        <taxon>Clostridiaceae</taxon>
        <taxon>Clostridium</taxon>
    </lineage>
</organism>
<accession>A0A1I0XBX1</accession>
<dbReference type="GO" id="GO:0016020">
    <property type="term" value="C:membrane"/>
    <property type="evidence" value="ECO:0007669"/>
    <property type="project" value="UniProtKB-SubCell"/>
</dbReference>
<keyword evidence="3 5" id="KW-1133">Transmembrane helix</keyword>
<feature type="transmembrane region" description="Helical" evidence="5">
    <location>
        <begin position="335"/>
        <end position="362"/>
    </location>
</feature>
<feature type="transmembrane region" description="Helical" evidence="5">
    <location>
        <begin position="265"/>
        <end position="285"/>
    </location>
</feature>
<evidence type="ECO:0000256" key="1">
    <source>
        <dbReference type="ARBA" id="ARBA00004141"/>
    </source>
</evidence>
<evidence type="ECO:0000256" key="3">
    <source>
        <dbReference type="ARBA" id="ARBA00022989"/>
    </source>
</evidence>
<dbReference type="PANTHER" id="PTHR43427:SF12">
    <property type="entry name" value="CHLORIDE TRANSPORTER"/>
    <property type="match status" value="1"/>
</dbReference>
<dbReference type="OrthoDB" id="2729535at2"/>
<feature type="transmembrane region" description="Helical" evidence="5">
    <location>
        <begin position="7"/>
        <end position="29"/>
    </location>
</feature>
<protein>
    <submittedName>
        <fullName evidence="6">H+/Cl-antiporter ClcA</fullName>
    </submittedName>
</protein>
<feature type="transmembrane region" description="Helical" evidence="5">
    <location>
        <begin position="229"/>
        <end position="253"/>
    </location>
</feature>
<dbReference type="GO" id="GO:0015108">
    <property type="term" value="F:chloride transmembrane transporter activity"/>
    <property type="evidence" value="ECO:0007669"/>
    <property type="project" value="InterPro"/>
</dbReference>
<dbReference type="CDD" id="cd00400">
    <property type="entry name" value="Voltage_gated_ClC"/>
    <property type="match status" value="1"/>
</dbReference>
<keyword evidence="4 5" id="KW-0472">Membrane</keyword>
<evidence type="ECO:0000256" key="2">
    <source>
        <dbReference type="ARBA" id="ARBA00022692"/>
    </source>
</evidence>
<evidence type="ECO:0000313" key="6">
    <source>
        <dbReference type="EMBL" id="SFA98542.1"/>
    </source>
</evidence>
<feature type="transmembrane region" description="Helical" evidence="5">
    <location>
        <begin position="189"/>
        <end position="209"/>
    </location>
</feature>
<feature type="transmembrane region" description="Helical" evidence="5">
    <location>
        <begin position="49"/>
        <end position="67"/>
    </location>
</feature>
<evidence type="ECO:0000256" key="5">
    <source>
        <dbReference type="SAM" id="Phobius"/>
    </source>
</evidence>
<dbReference type="PANTHER" id="PTHR43427">
    <property type="entry name" value="CHLORIDE CHANNEL PROTEIN CLC-E"/>
    <property type="match status" value="1"/>
</dbReference>
<dbReference type="InterPro" id="IPR050368">
    <property type="entry name" value="ClC-type_chloride_channel"/>
</dbReference>
<evidence type="ECO:0000256" key="4">
    <source>
        <dbReference type="ARBA" id="ARBA00023136"/>
    </source>
</evidence>
<feature type="transmembrane region" description="Helical" evidence="5">
    <location>
        <begin position="374"/>
        <end position="403"/>
    </location>
</feature>
<reference evidence="6 7" key="1">
    <citation type="submission" date="2016-10" db="EMBL/GenBank/DDBJ databases">
        <authorList>
            <person name="de Groot N.N."/>
        </authorList>
    </citation>
    <scope>NUCLEOTIDE SEQUENCE [LARGE SCALE GENOMIC DNA]</scope>
    <source>
        <strain evidence="6 7">DSM 12271</strain>
    </source>
</reference>
<name>A0A1I0XBX1_9CLOT</name>
<dbReference type="RefSeq" id="WP_090039903.1">
    <property type="nucleotide sequence ID" value="NZ_FOKI01000008.1"/>
</dbReference>
<feature type="transmembrane region" description="Helical" evidence="5">
    <location>
        <begin position="305"/>
        <end position="323"/>
    </location>
</feature>
<dbReference type="Gene3D" id="1.10.3080.10">
    <property type="entry name" value="Clc chloride channel"/>
    <property type="match status" value="1"/>
</dbReference>
<comment type="subcellular location">
    <subcellularLocation>
        <location evidence="1">Membrane</location>
        <topology evidence="1">Multi-pass membrane protein</topology>
    </subcellularLocation>
</comment>
<dbReference type="EMBL" id="FOKI01000008">
    <property type="protein sequence ID" value="SFA98542.1"/>
    <property type="molecule type" value="Genomic_DNA"/>
</dbReference>
<dbReference type="Proteomes" id="UP000198619">
    <property type="component" value="Unassembled WGS sequence"/>
</dbReference>
<dbReference type="SUPFAM" id="SSF81340">
    <property type="entry name" value="Clc chloride channel"/>
    <property type="match status" value="1"/>
</dbReference>
<gene>
    <name evidence="6" type="ORF">SAMN04488528_10089</name>
</gene>
<dbReference type="InterPro" id="IPR014743">
    <property type="entry name" value="Cl-channel_core"/>
</dbReference>
<keyword evidence="7" id="KW-1185">Reference proteome</keyword>
<keyword evidence="2 5" id="KW-0812">Transmembrane</keyword>
<dbReference type="InterPro" id="IPR001807">
    <property type="entry name" value="ClC"/>
</dbReference>
<dbReference type="AlphaFoldDB" id="A0A1I0XBX1"/>
<sequence length="412" mass="45778">MIQYLKLSILILYSTVIGAVVGFLTWFFLSVLNFTTKFLWITLPNLFYIQNWTLLLCLVGGVVVGICQKKFGNYPRKMDEVLAEFNKTKRVDYKSLPKATVAALSSLSFGASLGPEAALVGIVGGLSTWAGDILKSLVNKKQVIKEYGNILTEYSIETTIGMIFRAPLFGLTTFFEDKKDSKFIKIIKIIVYLITTIAGFGVFILLSKIDNRELSIVNFGKATVGKNEIIAIIPLIFIGVLFSMLYEFFGYIIHKAVKPLENYKVIKAVIGGLALGLLGTLLPNILFSGEHQLTKLAMEWKEMSIYLLFITGMAKLFITEFCLSTGWRGGHIFPVIFAGASIGYGIAMLFSIDPVTSVALVTTSITSSILKKPIAVVLILIFFFPIKLIILMILAAYIPLYIFKLRNKGFNR</sequence>
<proteinExistence type="predicted"/>
<dbReference type="STRING" id="84698.SAMN04488528_10089"/>
<evidence type="ECO:0000313" key="7">
    <source>
        <dbReference type="Proteomes" id="UP000198619"/>
    </source>
</evidence>
<dbReference type="Pfam" id="PF00654">
    <property type="entry name" value="Voltage_CLC"/>
    <property type="match status" value="1"/>
</dbReference>